<evidence type="ECO:0000256" key="1">
    <source>
        <dbReference type="SAM" id="SignalP"/>
    </source>
</evidence>
<feature type="signal peptide" evidence="1">
    <location>
        <begin position="1"/>
        <end position="25"/>
    </location>
</feature>
<reference evidence="2" key="1">
    <citation type="submission" date="2022-10" db="EMBL/GenBank/DDBJ databases">
        <title>Culturing micro-colonial fungi from biological soil crusts in the Mojave desert and describing Neophaeococcomyces mojavensis, and introducing the new genera and species Taxawa tesnikishii.</title>
        <authorList>
            <person name="Kurbessoian T."/>
            <person name="Stajich J.E."/>
        </authorList>
    </citation>
    <scope>NUCLEOTIDE SEQUENCE</scope>
    <source>
        <strain evidence="2">TK_35</strain>
    </source>
</reference>
<protein>
    <recommendedName>
        <fullName evidence="3">Fimbrial protein</fullName>
    </recommendedName>
</protein>
<evidence type="ECO:0008006" key="3">
    <source>
        <dbReference type="Google" id="ProtNLM"/>
    </source>
</evidence>
<sequence>MRFLPAPRWLALLLTLLPFAGWAQSACTISQQRASTNVTVATESEADADTVLSIPIRGWGTSLVNCEYSTTVNVKPVMPQLTYVRDVIIAGTTYPAYGWSATSSLVVFRYRIINSLEYYDEPLRLDRETPITFISAGGPIFQLAVGLVARGGPIIEERVDLGVVETSVAGSPSTRLYNSASVDIRPSSHSCRVRTDATISLAPVQQHQLQRPGDSAAEQAAPARVRCSSAGLVARVRIDDAMDPGNISSVLTAASGTTASGVAVQLLRGGIPLAMGSQWDVTSDFSWIDQDLSARYIRTINALTPGDIVGEAVITADLK</sequence>
<dbReference type="GO" id="GO:0007155">
    <property type="term" value="P:cell adhesion"/>
    <property type="evidence" value="ECO:0007669"/>
    <property type="project" value="InterPro"/>
</dbReference>
<feature type="chain" id="PRO_5041371013" description="Fimbrial protein" evidence="1">
    <location>
        <begin position="26"/>
        <end position="319"/>
    </location>
</feature>
<name>A0AA38Y1C9_9EURO</name>
<proteinExistence type="predicted"/>
<accession>A0AA38Y1C9</accession>
<dbReference type="Gene3D" id="2.60.40.1090">
    <property type="entry name" value="Fimbrial-type adhesion domain"/>
    <property type="match status" value="1"/>
</dbReference>
<keyword evidence="1" id="KW-0732">Signal</keyword>
<evidence type="ECO:0000313" key="2">
    <source>
        <dbReference type="EMBL" id="KAJ9632663.1"/>
    </source>
</evidence>
<dbReference type="InterPro" id="IPR036937">
    <property type="entry name" value="Adhesion_dom_fimbrial_sf"/>
</dbReference>
<dbReference type="InterPro" id="IPR008966">
    <property type="entry name" value="Adhesion_dom_sf"/>
</dbReference>
<organism evidence="2">
    <name type="scientific">Knufia peltigerae</name>
    <dbReference type="NCBI Taxonomy" id="1002370"/>
    <lineage>
        <taxon>Eukaryota</taxon>
        <taxon>Fungi</taxon>
        <taxon>Dikarya</taxon>
        <taxon>Ascomycota</taxon>
        <taxon>Pezizomycotina</taxon>
        <taxon>Eurotiomycetes</taxon>
        <taxon>Chaetothyriomycetidae</taxon>
        <taxon>Chaetothyriales</taxon>
        <taxon>Trichomeriaceae</taxon>
        <taxon>Knufia</taxon>
    </lineage>
</organism>
<gene>
    <name evidence="2" type="ORF">H2204_007750</name>
</gene>
<comment type="caution">
    <text evidence="2">The sequence shown here is derived from an EMBL/GenBank/DDBJ whole genome shotgun (WGS) entry which is preliminary data.</text>
</comment>
<dbReference type="EMBL" id="JAPDRN010000054">
    <property type="protein sequence ID" value="KAJ9632663.1"/>
    <property type="molecule type" value="Genomic_DNA"/>
</dbReference>
<dbReference type="SUPFAM" id="SSF49401">
    <property type="entry name" value="Bacterial adhesins"/>
    <property type="match status" value="1"/>
</dbReference>
<dbReference type="AlphaFoldDB" id="A0AA38Y1C9"/>